<accession>A0A382LIK2</accession>
<dbReference type="InterPro" id="IPR058240">
    <property type="entry name" value="rSAM_sf"/>
</dbReference>
<dbReference type="InterPro" id="IPR050377">
    <property type="entry name" value="Radical_SAM_PqqE_MftC-like"/>
</dbReference>
<proteinExistence type="predicted"/>
<dbReference type="GO" id="GO:0046872">
    <property type="term" value="F:metal ion binding"/>
    <property type="evidence" value="ECO:0007669"/>
    <property type="project" value="UniProtKB-KW"/>
</dbReference>
<sequence>MEALVQARVYSAEKVALEDVVPLRTPFSAHIDVCSVCNYKCSFCFQSDMEGMKESGVRWGLMELDLFKKIVDDLAQFDDRLKKVKIGNHGEPTLHPRLPEMISYIRDKGVADTVELFTNGSKLNPELNQKLVDAGLQRINISVEGLSAEAYKRVAGVTVDMKEFVANVADLYRRKDQLTIYAKIVDHAIALNEEGDPTIDLTEEERNYFYETFGNISDEMFIENVVPQWAETKQNSLTSVGMYGQKIDGYKEICPFVFMYLHFNSDGTAAGCTLDWARKVLIGDAKVESAKEIWEGEKLRELRLKMLQGRRNEIPFCDTCDAPMVCCNEDLDPFADKIIRNNLY</sequence>
<dbReference type="SFLD" id="SFLDG01387">
    <property type="entry name" value="BtrN-like_SPASM_domain_contain"/>
    <property type="match status" value="1"/>
</dbReference>
<dbReference type="InterPro" id="IPR013785">
    <property type="entry name" value="Aldolase_TIM"/>
</dbReference>
<dbReference type="EMBL" id="UINC01087242">
    <property type="protein sequence ID" value="SVC36450.1"/>
    <property type="molecule type" value="Genomic_DNA"/>
</dbReference>
<dbReference type="InterPro" id="IPR007197">
    <property type="entry name" value="rSAM"/>
</dbReference>
<evidence type="ECO:0000256" key="2">
    <source>
        <dbReference type="ARBA" id="ARBA00022485"/>
    </source>
</evidence>
<dbReference type="AlphaFoldDB" id="A0A382LIK2"/>
<reference evidence="8" key="1">
    <citation type="submission" date="2018-05" db="EMBL/GenBank/DDBJ databases">
        <authorList>
            <person name="Lanie J.A."/>
            <person name="Ng W.-L."/>
            <person name="Kazmierczak K.M."/>
            <person name="Andrzejewski T.M."/>
            <person name="Davidsen T.M."/>
            <person name="Wayne K.J."/>
            <person name="Tettelin H."/>
            <person name="Glass J.I."/>
            <person name="Rusch D."/>
            <person name="Podicherti R."/>
            <person name="Tsui H.-C.T."/>
            <person name="Winkler M.E."/>
        </authorList>
    </citation>
    <scope>NUCLEOTIDE SEQUENCE</scope>
</reference>
<dbReference type="SFLD" id="SFLDG01067">
    <property type="entry name" value="SPASM/twitch_domain_containing"/>
    <property type="match status" value="1"/>
</dbReference>
<evidence type="ECO:0000256" key="3">
    <source>
        <dbReference type="ARBA" id="ARBA00022691"/>
    </source>
</evidence>
<comment type="cofactor">
    <cofactor evidence="1">
        <name>[4Fe-4S] cluster</name>
        <dbReference type="ChEBI" id="CHEBI:49883"/>
    </cofactor>
</comment>
<dbReference type="Pfam" id="PF04055">
    <property type="entry name" value="Radical_SAM"/>
    <property type="match status" value="1"/>
</dbReference>
<dbReference type="CDD" id="cd01335">
    <property type="entry name" value="Radical_SAM"/>
    <property type="match status" value="1"/>
</dbReference>
<dbReference type="PANTHER" id="PTHR11228:SF34">
    <property type="entry name" value="TUNGSTEN-CONTAINING ALDEHYDE FERREDOXIN OXIDOREDUCTASE COFACTOR MODIFYING PROTEIN"/>
    <property type="match status" value="1"/>
</dbReference>
<dbReference type="PROSITE" id="PS51918">
    <property type="entry name" value="RADICAL_SAM"/>
    <property type="match status" value="1"/>
</dbReference>
<organism evidence="8">
    <name type="scientific">marine metagenome</name>
    <dbReference type="NCBI Taxonomy" id="408172"/>
    <lineage>
        <taxon>unclassified sequences</taxon>
        <taxon>metagenomes</taxon>
        <taxon>ecological metagenomes</taxon>
    </lineage>
</organism>
<gene>
    <name evidence="8" type="ORF">METZ01_LOCUS289304</name>
</gene>
<dbReference type="GO" id="GO:0051536">
    <property type="term" value="F:iron-sulfur cluster binding"/>
    <property type="evidence" value="ECO:0007669"/>
    <property type="project" value="UniProtKB-KW"/>
</dbReference>
<keyword evidence="4" id="KW-0479">Metal-binding</keyword>
<keyword evidence="2" id="KW-0004">4Fe-4S</keyword>
<keyword evidence="3" id="KW-0949">S-adenosyl-L-methionine</keyword>
<feature type="domain" description="Radical SAM core" evidence="7">
    <location>
        <begin position="23"/>
        <end position="251"/>
    </location>
</feature>
<evidence type="ECO:0000256" key="1">
    <source>
        <dbReference type="ARBA" id="ARBA00001966"/>
    </source>
</evidence>
<evidence type="ECO:0000259" key="7">
    <source>
        <dbReference type="PROSITE" id="PS51918"/>
    </source>
</evidence>
<dbReference type="Gene3D" id="3.20.20.70">
    <property type="entry name" value="Aldolase class I"/>
    <property type="match status" value="1"/>
</dbReference>
<keyword evidence="5" id="KW-0408">Iron</keyword>
<evidence type="ECO:0000313" key="8">
    <source>
        <dbReference type="EMBL" id="SVC36450.1"/>
    </source>
</evidence>
<name>A0A382LIK2_9ZZZZ</name>
<protein>
    <recommendedName>
        <fullName evidence="7">Radical SAM core domain-containing protein</fullName>
    </recommendedName>
</protein>
<evidence type="ECO:0000256" key="4">
    <source>
        <dbReference type="ARBA" id="ARBA00022723"/>
    </source>
</evidence>
<dbReference type="InterPro" id="IPR023885">
    <property type="entry name" value="4Fe4S-binding_SPASM_dom"/>
</dbReference>
<dbReference type="PANTHER" id="PTHR11228">
    <property type="entry name" value="RADICAL SAM DOMAIN PROTEIN"/>
    <property type="match status" value="1"/>
</dbReference>
<dbReference type="SFLD" id="SFLDS00029">
    <property type="entry name" value="Radical_SAM"/>
    <property type="match status" value="1"/>
</dbReference>
<dbReference type="GO" id="GO:0003824">
    <property type="term" value="F:catalytic activity"/>
    <property type="evidence" value="ECO:0007669"/>
    <property type="project" value="InterPro"/>
</dbReference>
<dbReference type="Pfam" id="PF13186">
    <property type="entry name" value="SPASM"/>
    <property type="match status" value="1"/>
</dbReference>
<dbReference type="InterPro" id="IPR034391">
    <property type="entry name" value="AdoMet-like_SPASM_containing"/>
</dbReference>
<evidence type="ECO:0000256" key="5">
    <source>
        <dbReference type="ARBA" id="ARBA00023004"/>
    </source>
</evidence>
<dbReference type="SUPFAM" id="SSF102114">
    <property type="entry name" value="Radical SAM enzymes"/>
    <property type="match status" value="1"/>
</dbReference>
<keyword evidence="6" id="KW-0411">Iron-sulfur</keyword>
<evidence type="ECO:0000256" key="6">
    <source>
        <dbReference type="ARBA" id="ARBA00023014"/>
    </source>
</evidence>